<name>A0A8J2MJ16_COTCN</name>
<evidence type="ECO:0000313" key="1">
    <source>
        <dbReference type="EMBL" id="CAG5077527.1"/>
    </source>
</evidence>
<dbReference type="Proteomes" id="UP000786811">
    <property type="component" value="Unassembled WGS sequence"/>
</dbReference>
<gene>
    <name evidence="1" type="ORF">HICCMSTLAB_LOCUS2488</name>
</gene>
<accession>A0A8J2MJ16</accession>
<protein>
    <submittedName>
        <fullName evidence="1">Uncharacterized protein</fullName>
    </submittedName>
</protein>
<keyword evidence="2" id="KW-1185">Reference proteome</keyword>
<proteinExistence type="predicted"/>
<dbReference type="EMBL" id="CAJNRD030001117">
    <property type="protein sequence ID" value="CAG5077527.1"/>
    <property type="molecule type" value="Genomic_DNA"/>
</dbReference>
<comment type="caution">
    <text evidence="1">The sequence shown here is derived from an EMBL/GenBank/DDBJ whole genome shotgun (WGS) entry which is preliminary data.</text>
</comment>
<dbReference type="AlphaFoldDB" id="A0A8J2MJ16"/>
<dbReference type="OrthoDB" id="6130045at2759"/>
<reference evidence="1" key="1">
    <citation type="submission" date="2021-04" db="EMBL/GenBank/DDBJ databases">
        <authorList>
            <person name="Chebbi M.A.C M."/>
        </authorList>
    </citation>
    <scope>NUCLEOTIDE SEQUENCE</scope>
</reference>
<evidence type="ECO:0000313" key="2">
    <source>
        <dbReference type="Proteomes" id="UP000786811"/>
    </source>
</evidence>
<organism evidence="1 2">
    <name type="scientific">Cotesia congregata</name>
    <name type="common">Parasitoid wasp</name>
    <name type="synonym">Apanteles congregatus</name>
    <dbReference type="NCBI Taxonomy" id="51543"/>
    <lineage>
        <taxon>Eukaryota</taxon>
        <taxon>Metazoa</taxon>
        <taxon>Ecdysozoa</taxon>
        <taxon>Arthropoda</taxon>
        <taxon>Hexapoda</taxon>
        <taxon>Insecta</taxon>
        <taxon>Pterygota</taxon>
        <taxon>Neoptera</taxon>
        <taxon>Endopterygota</taxon>
        <taxon>Hymenoptera</taxon>
        <taxon>Apocrita</taxon>
        <taxon>Ichneumonoidea</taxon>
        <taxon>Braconidae</taxon>
        <taxon>Microgastrinae</taxon>
        <taxon>Cotesia</taxon>
    </lineage>
</organism>
<sequence length="323" mass="34945">MSEIEHLSVSPVPSQPGGTLVIQPSSYRILRSPSHESVTTDLSLFSVSSIASNAKSSNRLTTFKSYSDAHLSGRGSSPNPDARDKETELIRSCAALSSALGLQKSFSASDVSQLPSPEASCPQALRSAVSALALDSAHRDGFLLEQARLDHASRSCSTWVAVGDIASTSQLPSPHGGVSQQISSSLHPQPIPFTAADLVKSVNKKVRQNYIRRRLLTTYRALERLSQSEFNLDRLEAAASAAQTSGVTLIVPGTIPSITGSTIVNRKTNNDHPLTVNDVERERGKQLTKYERNMMIFNWLHNLDDDPDDSLPTESGVKVLKNE</sequence>